<dbReference type="InterPro" id="IPR036770">
    <property type="entry name" value="Ankyrin_rpt-contain_sf"/>
</dbReference>
<evidence type="ECO:0000256" key="5">
    <source>
        <dbReference type="SAM" id="SignalP"/>
    </source>
</evidence>
<feature type="compositionally biased region" description="Pro residues" evidence="4">
    <location>
        <begin position="59"/>
        <end position="68"/>
    </location>
</feature>
<gene>
    <name evidence="6" type="ORF">O9570_09400</name>
</gene>
<organism evidence="6 7">
    <name type="scientific">Alcaligenes xylosoxydans xylosoxydans</name>
    <name type="common">Achromobacter xylosoxidans</name>
    <dbReference type="NCBI Taxonomy" id="85698"/>
    <lineage>
        <taxon>Bacteria</taxon>
        <taxon>Pseudomonadati</taxon>
        <taxon>Pseudomonadota</taxon>
        <taxon>Betaproteobacteria</taxon>
        <taxon>Burkholderiales</taxon>
        <taxon>Alcaligenaceae</taxon>
        <taxon>Achromobacter</taxon>
    </lineage>
</organism>
<dbReference type="Gene3D" id="1.25.40.20">
    <property type="entry name" value="Ankyrin repeat-containing domain"/>
    <property type="match status" value="3"/>
</dbReference>
<keyword evidence="2 3" id="KW-0040">ANK repeat</keyword>
<dbReference type="SMART" id="SM00248">
    <property type="entry name" value="ANK"/>
    <property type="match status" value="9"/>
</dbReference>
<sequence>MNTRKSARAARPVARRAALWAALLATSIVTAQPAQADGAPTRTAKAATRAAAVSAPDIPLDPPPPPAAPVTGPASKADCDCTSPYRDYRAAETSDTRALFSAVAAGDEAAFSAALGKVERPGDYALDGVPLLHALLTPAGKRGKHVYWDMPAQEAARLRQAYRDALPARTRMLQALLATRPALDDITYESRRPSLQLALLYGSPEMMDMLLAAGARPDQRGDENKTPLEFLLNRDFEFAVRMTYLPRLPDRQETTRMVLALLKAGAARPFAYIDEHADDATRRAFKDADGQPRKAADYLAWGPLVELTEGAEVVRALAATGTRPAYDDGASPLALAAYTGNAGATAALAEMGPRTTPDKAYGATGDLDLWLDAAQAAVVAGHGDIAAPLLRSGMPFSQRGPRNGTDPAVFVRMQAEEQPIMNLAAAKGDTATLQRLLALGAPVDGDAGDAHGDTPLADAVRAGQTDAARALLAGGANPAAWRQGYERKSAIERAIEADNAALLRELLAATPREALQALLADSAHSPLALALRQPGRQGAAMLRLLADAGLDLKTLDADAIRQALENRDAAMATYLIEAGVPVNPAPAAATSNDAFDGKGMPPLLAAVTSGQAAMVDLLLARGADPLGLAPDGRSALYWAIAGGDDAMLERLLRAGARMDDPRLPRAPAPHALLNAALLSGDMARVARVAQGSGQSAEAACLPSGGEYVLLDRPGYFAQLRAAGYRGAHDDCARQEGGLPQRLLSALLRDRQLAVARRDTVVDVLRRVKEMGADLDAPQGERGATPLGAAIELGRADLAEALLAAGASADAADAQGRSPAWLALASGQPRMLALLARHQARFDGAAAPSGQSFNQTLACQAAPDFAAVLQAAGVVLEQACPRPRAAGKTTAKSAARIPGHYYLRGVREVGSELLLSADGSFDYLMSYGATDIQASGTWRSDGKQVILDTPPIQPFSAIGKVGADARAADGDQLTVRVYYQGRPVKVDVAMSSASADYAGTPKQSEGADGVSAPIAPGDLKALAVFVPLPSGARWHSVDVSKSDITARALRIDLELPESASRTPLHMTLALRADGALVAAQGGRELRYEKE</sequence>
<dbReference type="AlphaFoldDB" id="A0A9X3R413"/>
<keyword evidence="5" id="KW-0732">Signal</keyword>
<evidence type="ECO:0000256" key="2">
    <source>
        <dbReference type="ARBA" id="ARBA00023043"/>
    </source>
</evidence>
<evidence type="ECO:0000313" key="6">
    <source>
        <dbReference type="EMBL" id="MCZ8401659.1"/>
    </source>
</evidence>
<feature type="repeat" description="ANK" evidence="3">
    <location>
        <begin position="781"/>
        <end position="813"/>
    </location>
</feature>
<evidence type="ECO:0000256" key="3">
    <source>
        <dbReference type="PROSITE-ProRule" id="PRU00023"/>
    </source>
</evidence>
<accession>A0A9X3R413</accession>
<dbReference type="PANTHER" id="PTHR24198:SF165">
    <property type="entry name" value="ANKYRIN REPEAT-CONTAINING PROTEIN-RELATED"/>
    <property type="match status" value="1"/>
</dbReference>
<dbReference type="Proteomes" id="UP001141992">
    <property type="component" value="Unassembled WGS sequence"/>
</dbReference>
<protein>
    <submittedName>
        <fullName evidence="6">Ankyrin repeat domain-containing protein</fullName>
    </submittedName>
</protein>
<dbReference type="Pfam" id="PF12796">
    <property type="entry name" value="Ank_2"/>
    <property type="match status" value="2"/>
</dbReference>
<dbReference type="SUPFAM" id="SSF48403">
    <property type="entry name" value="Ankyrin repeat"/>
    <property type="match status" value="1"/>
</dbReference>
<dbReference type="PANTHER" id="PTHR24198">
    <property type="entry name" value="ANKYRIN REPEAT AND PROTEIN KINASE DOMAIN-CONTAINING PROTEIN"/>
    <property type="match status" value="1"/>
</dbReference>
<feature type="repeat" description="ANK" evidence="3">
    <location>
        <begin position="451"/>
        <end position="483"/>
    </location>
</feature>
<dbReference type="InterPro" id="IPR002110">
    <property type="entry name" value="Ankyrin_rpt"/>
</dbReference>
<comment type="caution">
    <text evidence="6">The sequence shown here is derived from an EMBL/GenBank/DDBJ whole genome shotgun (WGS) entry which is preliminary data.</text>
</comment>
<feature type="repeat" description="ANK" evidence="3">
    <location>
        <begin position="631"/>
        <end position="659"/>
    </location>
</feature>
<feature type="region of interest" description="Disordered" evidence="4">
    <location>
        <begin position="51"/>
        <end position="76"/>
    </location>
</feature>
<evidence type="ECO:0000256" key="4">
    <source>
        <dbReference type="SAM" id="MobiDB-lite"/>
    </source>
</evidence>
<dbReference type="PROSITE" id="PS50297">
    <property type="entry name" value="ANK_REP_REGION"/>
    <property type="match status" value="4"/>
</dbReference>
<feature type="chain" id="PRO_5040751466" evidence="5">
    <location>
        <begin position="37"/>
        <end position="1089"/>
    </location>
</feature>
<evidence type="ECO:0000313" key="7">
    <source>
        <dbReference type="Proteomes" id="UP001141992"/>
    </source>
</evidence>
<proteinExistence type="predicted"/>
<keyword evidence="1" id="KW-0677">Repeat</keyword>
<dbReference type="EMBL" id="JAPZVI010000005">
    <property type="protein sequence ID" value="MCZ8401659.1"/>
    <property type="molecule type" value="Genomic_DNA"/>
</dbReference>
<feature type="signal peptide" evidence="5">
    <location>
        <begin position="1"/>
        <end position="36"/>
    </location>
</feature>
<reference evidence="6" key="1">
    <citation type="submission" date="2022-12" db="EMBL/GenBank/DDBJ databases">
        <authorList>
            <person name="Voronina O.L."/>
            <person name="Kunda M.S."/>
            <person name="Ryzhova N."/>
            <person name="Aksenova E.I."/>
        </authorList>
    </citation>
    <scope>NUCLEOTIDE SEQUENCE</scope>
    <source>
        <strain evidence="6">SCCH136:Ach223948</strain>
    </source>
</reference>
<name>A0A9X3R413_ALCXX</name>
<dbReference type="PROSITE" id="PS50088">
    <property type="entry name" value="ANK_REPEAT"/>
    <property type="match status" value="4"/>
</dbReference>
<evidence type="ECO:0000256" key="1">
    <source>
        <dbReference type="ARBA" id="ARBA00022737"/>
    </source>
</evidence>
<feature type="repeat" description="ANK" evidence="3">
    <location>
        <begin position="598"/>
        <end position="624"/>
    </location>
</feature>